<reference evidence="2 3" key="1">
    <citation type="submission" date="2016-06" db="EMBL/GenBank/DDBJ databases">
        <authorList>
            <person name="Kjaerup R.B."/>
            <person name="Dalgaard T.S."/>
            <person name="Juul-Madsen H.R."/>
        </authorList>
    </citation>
    <scope>NUCLEOTIDE SEQUENCE [LARGE SCALE GENOMIC DNA]</scope>
    <source>
        <strain evidence="2 3">CECT 5080</strain>
    </source>
</reference>
<evidence type="ECO:0000313" key="3">
    <source>
        <dbReference type="Proteomes" id="UP000092627"/>
    </source>
</evidence>
<dbReference type="AlphaFoldDB" id="A0A1A8TIU0"/>
<keyword evidence="3" id="KW-1185">Reference proteome</keyword>
<sequence>MPRKGEPKLRIEYLPVALFFFMLGIGLAACWEWEFWDVTSSIGSLLAGTGTVGLLWFGWTKANEWMRQLQLKKAIDIIVNELQQLLESSSQLSRIYHQALHTQKVIKITESNNIELAKVELEDIEEKASDQFGKALASIDLLVSCCLTLDNSELLLPRLEQLRAELGSVSDIHYLSGLEHTLFSF</sequence>
<feature type="transmembrane region" description="Helical" evidence="1">
    <location>
        <begin position="12"/>
        <end position="29"/>
    </location>
</feature>
<evidence type="ECO:0000256" key="1">
    <source>
        <dbReference type="SAM" id="Phobius"/>
    </source>
</evidence>
<feature type="transmembrane region" description="Helical" evidence="1">
    <location>
        <begin position="41"/>
        <end position="59"/>
    </location>
</feature>
<accession>A0A1A8TIU0</accession>
<keyword evidence="1" id="KW-0472">Membrane</keyword>
<organism evidence="2 3">
    <name type="scientific">Marinomonas aquimarina</name>
    <dbReference type="NCBI Taxonomy" id="295068"/>
    <lineage>
        <taxon>Bacteria</taxon>
        <taxon>Pseudomonadati</taxon>
        <taxon>Pseudomonadota</taxon>
        <taxon>Gammaproteobacteria</taxon>
        <taxon>Oceanospirillales</taxon>
        <taxon>Oceanospirillaceae</taxon>
        <taxon>Marinomonas</taxon>
    </lineage>
</organism>
<gene>
    <name evidence="2" type="ORF">MAQ5080_02160</name>
</gene>
<keyword evidence="1" id="KW-0812">Transmembrane</keyword>
<protein>
    <submittedName>
        <fullName evidence="2">Uncharacterized protein</fullName>
    </submittedName>
</protein>
<name>A0A1A8TIU0_9GAMM</name>
<dbReference type="PROSITE" id="PS51257">
    <property type="entry name" value="PROKAR_LIPOPROTEIN"/>
    <property type="match status" value="1"/>
</dbReference>
<proteinExistence type="predicted"/>
<evidence type="ECO:0000313" key="2">
    <source>
        <dbReference type="EMBL" id="SBS32080.1"/>
    </source>
</evidence>
<dbReference type="Proteomes" id="UP000092627">
    <property type="component" value="Unassembled WGS sequence"/>
</dbReference>
<keyword evidence="1" id="KW-1133">Transmembrane helix</keyword>
<dbReference type="EMBL" id="FLOC01000011">
    <property type="protein sequence ID" value="SBS32080.1"/>
    <property type="molecule type" value="Genomic_DNA"/>
</dbReference>